<dbReference type="Gene3D" id="2.180.10.10">
    <property type="entry name" value="RHS repeat-associated core"/>
    <property type="match status" value="3"/>
</dbReference>
<dbReference type="Pfam" id="PF20148">
    <property type="entry name" value="DUF6531"/>
    <property type="match status" value="1"/>
</dbReference>
<dbReference type="InterPro" id="IPR050708">
    <property type="entry name" value="T6SS_VgrG/RHS"/>
</dbReference>
<feature type="domain" description="RHS protein conserved region" evidence="2">
    <location>
        <begin position="1339"/>
        <end position="1369"/>
    </location>
</feature>
<evidence type="ECO:0000313" key="6">
    <source>
        <dbReference type="Proteomes" id="UP000494125"/>
    </source>
</evidence>
<gene>
    <name evidence="5" type="ORF">BDI24065_01017</name>
</gene>
<dbReference type="NCBIfam" id="TIGR03696">
    <property type="entry name" value="Rhs_assc_core"/>
    <property type="match status" value="1"/>
</dbReference>
<evidence type="ECO:0000256" key="1">
    <source>
        <dbReference type="ARBA" id="ARBA00022737"/>
    </source>
</evidence>
<dbReference type="Pfam" id="PF03527">
    <property type="entry name" value="RHS"/>
    <property type="match status" value="1"/>
</dbReference>
<organism evidence="5 6">
    <name type="scientific">Burkholderia diffusa</name>
    <dbReference type="NCBI Taxonomy" id="488732"/>
    <lineage>
        <taxon>Bacteria</taxon>
        <taxon>Pseudomonadati</taxon>
        <taxon>Pseudomonadota</taxon>
        <taxon>Betaproteobacteria</taxon>
        <taxon>Burkholderiales</taxon>
        <taxon>Burkholderiaceae</taxon>
        <taxon>Burkholderia</taxon>
        <taxon>Burkholderia cepacia complex</taxon>
    </lineage>
</organism>
<accession>A0A6P2I619</accession>
<feature type="domain" description="DUF6531" evidence="3">
    <location>
        <begin position="345"/>
        <end position="418"/>
    </location>
</feature>
<feature type="domain" description="Teneurin-like YD-shell" evidence="4">
    <location>
        <begin position="1095"/>
        <end position="1228"/>
    </location>
</feature>
<dbReference type="GeneID" id="93026094"/>
<dbReference type="NCBIfam" id="TIGR01643">
    <property type="entry name" value="YD_repeat_2x"/>
    <property type="match status" value="9"/>
</dbReference>
<dbReference type="Pfam" id="PF05593">
    <property type="entry name" value="RHS_repeat"/>
    <property type="match status" value="2"/>
</dbReference>
<protein>
    <submittedName>
        <fullName evidence="5">YD repeat-containing protein</fullName>
    </submittedName>
</protein>
<dbReference type="InterPro" id="IPR056823">
    <property type="entry name" value="TEN-like_YD-shell"/>
</dbReference>
<keyword evidence="1" id="KW-0677">Repeat</keyword>
<proteinExistence type="predicted"/>
<keyword evidence="6" id="KW-1185">Reference proteome</keyword>
<feature type="domain" description="Teneurin-like YD-shell" evidence="4">
    <location>
        <begin position="751"/>
        <end position="869"/>
    </location>
</feature>
<evidence type="ECO:0000313" key="5">
    <source>
        <dbReference type="EMBL" id="VWB24883.1"/>
    </source>
</evidence>
<dbReference type="RefSeq" id="WP_174919734.1">
    <property type="nucleotide sequence ID" value="NZ_CABVPN010000004.1"/>
</dbReference>
<dbReference type="SUPFAM" id="SSF69322">
    <property type="entry name" value="Tricorn protease domain 2"/>
    <property type="match status" value="1"/>
</dbReference>
<sequence length="1607" mass="180026">MASQAPEASASSARPVTVAPLNQIQLGDVALTIDAFGQWLGAITDGAVTLDRLRTVAGNLPAVRNILNLADLLGDIVTLTTREDRDTSDWAIASINLIGLMPAPATAPARMTLRPALFLARQELTGEKSLVSEALLNTLTVNLNSSIRGELDDFVKQTQQRLPGLLDEAATFGESLILDLASGLETLSQANNVVGTAPGKSESGKSWRDPTEMFSNLYDAALQFQRDAATTSQSAPAQSPSKETRAKIAANAQLLRQFAALLASQVRAQANPSTQGSVGWIVAGLHRSLEARGPSRYLAANVKTDTTSRAGSLHPGESLEARVKERPADQDANVCKIGAPSGTGSNISFATGSETLSHTDFTLPGPFPLAWTRTYRSSLGAFDDGVLGARWITPYTTRFDVRGEGLRYHGADGRSHDYPLPKVGQFHEDRIEDLTLVRVRDHELVLCRGYERRETYQRHGDRYLLVRIELRGGAGMLLGYDHRVGNRAVLSDLITYQDDLSQVHTRLGTLVDEAGRITGLWLMGEHEPLRRLSLYRYDEAGDLTLAQDENAAAWTYQYQHHLITRYTDRTGRGMNLVWQGEGADAKAVREWADDGSFDTRLEWDENIRLTYVTDAHGQETWHYYDHLGYTYRIIHPDQREEWLFRDGAKNVVQHIHPDGSEDCYAYDENGNLLEHIRADGTTVHYAWDSKDQLIKISDAEGGLWLRDYDTRGRLTEAIDPLGNKTEYAYNLMGLPIGITDASGKTRQLEYNSSGQLTRYVDCSAKASEWAYDAHGQLVQFTDAAGQVTRYRHEAGQLAAIRYPDDTEEHFERDAEGRLLTHIDALGRRTEWDYTEAGLLAKRVDAAGQSLRYQWDKLGQLTALRNENGRDAEFHYDPVGRLLAETGFDGAITRYEYEEATGKLARAIDGQRITAYTFDPMGRLTERRAALQTGDGSPRKQGWQVETFAYDLNGNLALATNADSRLQWFHDPAGNLVREHQHYTRLGQPLVGVWLHEYDALNQRIATVRPDGHRVSWLTYGSGHLLALQLDERELVSYERDDLHREVARLQGNRLLQTQQWDAMGRLNEQVLAHEAKGPPGQTAGGNRLLVRRYRYDAGGQLTDINDTRRGQLAYRYDPVGRLLEAHSRLGHETFDFDPASNLIDPAEQREAERQRMPRIKALDNLLKQYAGTHYQYDARGNLTQRWHNGKEGRFTWDLFDRLTHYEDERLKVDYTYDALGRRLSKHSQAHYEERREAEPHWNRAERVKRNRELQCGFTLYGWDGDTLAWESKIADEDGFGARTTHYVYEPGSFVPVAQAVRDDAIELLDQPEYGDYYRQDEDPLWGAPPPAPPINSLAWYQCDHLGTPQELTDEHSEIAWSAEYRAWGVAQEAIRKTSGKAPIANPIRFQGQYHDHESGLHYNRYRYYDPEVGRYVSKDPIGLQGGLNAYSYVAGNPLSNIDPRGLQAYPIPVPVGPILGSAIPDGKLLADRLATATKKSLDKLTREKTYQTYTRYNPTTGQCYSGRTSGYEDPETNVKNRSYGQAYLTAEGFLPPVLDRSSTSYRAIRGREQQLIELNGKAQSSGGISRNLINGISPINPAGPLLYLPAALAQFGKPVPAGQCTCK</sequence>
<name>A0A6P2I619_9BURK</name>
<dbReference type="InterPro" id="IPR045351">
    <property type="entry name" value="DUF6531"/>
</dbReference>
<evidence type="ECO:0000259" key="2">
    <source>
        <dbReference type="Pfam" id="PF03527"/>
    </source>
</evidence>
<dbReference type="PANTHER" id="PTHR32305">
    <property type="match status" value="1"/>
</dbReference>
<reference evidence="5 6" key="1">
    <citation type="submission" date="2019-09" db="EMBL/GenBank/DDBJ databases">
        <authorList>
            <person name="Depoorter E."/>
        </authorList>
    </citation>
    <scope>NUCLEOTIDE SEQUENCE [LARGE SCALE GENOMIC DNA]</scope>
    <source>
        <strain evidence="5">LMG 24065</strain>
    </source>
</reference>
<dbReference type="InterPro" id="IPR001826">
    <property type="entry name" value="RHS"/>
</dbReference>
<dbReference type="InterPro" id="IPR031325">
    <property type="entry name" value="RHS_repeat"/>
</dbReference>
<evidence type="ECO:0000259" key="3">
    <source>
        <dbReference type="Pfam" id="PF20148"/>
    </source>
</evidence>
<dbReference type="InterPro" id="IPR022385">
    <property type="entry name" value="Rhs_assc_core"/>
</dbReference>
<dbReference type="CDD" id="cd20743">
    <property type="entry name" value="FIX_RhsA-like"/>
    <property type="match status" value="1"/>
</dbReference>
<dbReference type="Pfam" id="PF25023">
    <property type="entry name" value="TEN_YD-shell"/>
    <property type="match status" value="2"/>
</dbReference>
<dbReference type="PRINTS" id="PR00394">
    <property type="entry name" value="RHSPROTEIN"/>
</dbReference>
<dbReference type="PANTHER" id="PTHR32305:SF15">
    <property type="entry name" value="PROTEIN RHSA-RELATED"/>
    <property type="match status" value="1"/>
</dbReference>
<dbReference type="Proteomes" id="UP000494125">
    <property type="component" value="Unassembled WGS sequence"/>
</dbReference>
<dbReference type="EMBL" id="CABVPN010000004">
    <property type="protein sequence ID" value="VWB24883.1"/>
    <property type="molecule type" value="Genomic_DNA"/>
</dbReference>
<evidence type="ECO:0000259" key="4">
    <source>
        <dbReference type="Pfam" id="PF25023"/>
    </source>
</evidence>
<dbReference type="InterPro" id="IPR006530">
    <property type="entry name" value="YD"/>
</dbReference>